<dbReference type="InterPro" id="IPR016181">
    <property type="entry name" value="Acyl_CoA_acyltransferase"/>
</dbReference>
<organism evidence="2 3">
    <name type="scientific">Karstenula rhodostoma CBS 690.94</name>
    <dbReference type="NCBI Taxonomy" id="1392251"/>
    <lineage>
        <taxon>Eukaryota</taxon>
        <taxon>Fungi</taxon>
        <taxon>Dikarya</taxon>
        <taxon>Ascomycota</taxon>
        <taxon>Pezizomycotina</taxon>
        <taxon>Dothideomycetes</taxon>
        <taxon>Pleosporomycetidae</taxon>
        <taxon>Pleosporales</taxon>
        <taxon>Massarineae</taxon>
        <taxon>Didymosphaeriaceae</taxon>
        <taxon>Karstenula</taxon>
    </lineage>
</organism>
<evidence type="ECO:0000259" key="1">
    <source>
        <dbReference type="Pfam" id="PF00583"/>
    </source>
</evidence>
<feature type="domain" description="N-acetyltransferase" evidence="1">
    <location>
        <begin position="119"/>
        <end position="173"/>
    </location>
</feature>
<evidence type="ECO:0000313" key="2">
    <source>
        <dbReference type="EMBL" id="KAF2441123.1"/>
    </source>
</evidence>
<protein>
    <recommendedName>
        <fullName evidence="1">N-acetyltransferase domain-containing protein</fullName>
    </recommendedName>
</protein>
<accession>A0A9P4PDD9</accession>
<dbReference type="InterPro" id="IPR000182">
    <property type="entry name" value="GNAT_dom"/>
</dbReference>
<evidence type="ECO:0000313" key="3">
    <source>
        <dbReference type="Proteomes" id="UP000799764"/>
    </source>
</evidence>
<gene>
    <name evidence="2" type="ORF">P171DRAFT_524089</name>
</gene>
<dbReference type="Pfam" id="PF00583">
    <property type="entry name" value="Acetyltransf_1"/>
    <property type="match status" value="1"/>
</dbReference>
<dbReference type="GO" id="GO:0016747">
    <property type="term" value="F:acyltransferase activity, transferring groups other than amino-acyl groups"/>
    <property type="evidence" value="ECO:0007669"/>
    <property type="project" value="InterPro"/>
</dbReference>
<dbReference type="EMBL" id="MU001506">
    <property type="protein sequence ID" value="KAF2441123.1"/>
    <property type="molecule type" value="Genomic_DNA"/>
</dbReference>
<dbReference type="SUPFAM" id="SSF55729">
    <property type="entry name" value="Acyl-CoA N-acyltransferases (Nat)"/>
    <property type="match status" value="1"/>
</dbReference>
<dbReference type="CDD" id="cd04301">
    <property type="entry name" value="NAT_SF"/>
    <property type="match status" value="1"/>
</dbReference>
<dbReference type="OrthoDB" id="2832510at2759"/>
<dbReference type="PANTHER" id="PTHR42791:SF1">
    <property type="entry name" value="N-ACETYLTRANSFERASE DOMAIN-CONTAINING PROTEIN"/>
    <property type="match status" value="1"/>
</dbReference>
<dbReference type="Gene3D" id="3.40.630.30">
    <property type="match status" value="1"/>
</dbReference>
<dbReference type="PANTHER" id="PTHR42791">
    <property type="entry name" value="GNAT FAMILY ACETYLTRANSFERASE"/>
    <property type="match status" value="1"/>
</dbReference>
<sequence>MPLTLTPCTPSDIPSLVSLSAAAFSAPTPNNVFPDTPAVNAFRTARLAHTFAADPFALFTKIVDTDLPPSEQIVAFTKWTVPHSKEAEAESGYVDLVMSEALPGECDREGILEKEEKKRKMVGSVMGAKRFYYLQTLATHPAHGGRGCAGTLVRWGMQRAEEEGVECYVEAQDSSKPIF</sequence>
<dbReference type="AlphaFoldDB" id="A0A9P4PDD9"/>
<dbReference type="Proteomes" id="UP000799764">
    <property type="component" value="Unassembled WGS sequence"/>
</dbReference>
<keyword evidence="3" id="KW-1185">Reference proteome</keyword>
<reference evidence="2" key="1">
    <citation type="journal article" date="2020" name="Stud. Mycol.">
        <title>101 Dothideomycetes genomes: a test case for predicting lifestyles and emergence of pathogens.</title>
        <authorList>
            <person name="Haridas S."/>
            <person name="Albert R."/>
            <person name="Binder M."/>
            <person name="Bloem J."/>
            <person name="Labutti K."/>
            <person name="Salamov A."/>
            <person name="Andreopoulos B."/>
            <person name="Baker S."/>
            <person name="Barry K."/>
            <person name="Bills G."/>
            <person name="Bluhm B."/>
            <person name="Cannon C."/>
            <person name="Castanera R."/>
            <person name="Culley D."/>
            <person name="Daum C."/>
            <person name="Ezra D."/>
            <person name="Gonzalez J."/>
            <person name="Henrissat B."/>
            <person name="Kuo A."/>
            <person name="Liang C."/>
            <person name="Lipzen A."/>
            <person name="Lutzoni F."/>
            <person name="Magnuson J."/>
            <person name="Mondo S."/>
            <person name="Nolan M."/>
            <person name="Ohm R."/>
            <person name="Pangilinan J."/>
            <person name="Park H.-J."/>
            <person name="Ramirez L."/>
            <person name="Alfaro M."/>
            <person name="Sun H."/>
            <person name="Tritt A."/>
            <person name="Yoshinaga Y."/>
            <person name="Zwiers L.-H."/>
            <person name="Turgeon B."/>
            <person name="Goodwin S."/>
            <person name="Spatafora J."/>
            <person name="Crous P."/>
            <person name="Grigoriev I."/>
        </authorList>
    </citation>
    <scope>NUCLEOTIDE SEQUENCE</scope>
    <source>
        <strain evidence="2">CBS 690.94</strain>
    </source>
</reference>
<name>A0A9P4PDD9_9PLEO</name>
<proteinExistence type="predicted"/>
<dbReference type="InterPro" id="IPR052523">
    <property type="entry name" value="Trichothecene_AcTrans"/>
</dbReference>
<comment type="caution">
    <text evidence="2">The sequence shown here is derived from an EMBL/GenBank/DDBJ whole genome shotgun (WGS) entry which is preliminary data.</text>
</comment>